<feature type="region of interest" description="Disordered" evidence="1">
    <location>
        <begin position="1"/>
        <end position="21"/>
    </location>
</feature>
<dbReference type="SUPFAM" id="SSF69593">
    <property type="entry name" value="Glycerol-3-phosphate (1)-acyltransferase"/>
    <property type="match status" value="1"/>
</dbReference>
<feature type="compositionally biased region" description="Low complexity" evidence="1">
    <location>
        <begin position="836"/>
        <end position="847"/>
    </location>
</feature>
<dbReference type="SUPFAM" id="SSF116846">
    <property type="entry name" value="MIT domain"/>
    <property type="match status" value="1"/>
</dbReference>
<dbReference type="GO" id="GO:0004672">
    <property type="term" value="F:protein kinase activity"/>
    <property type="evidence" value="ECO:0007669"/>
    <property type="project" value="InterPro"/>
</dbReference>
<feature type="compositionally biased region" description="Polar residues" evidence="1">
    <location>
        <begin position="1124"/>
        <end position="1136"/>
    </location>
</feature>
<dbReference type="SMART" id="SM00563">
    <property type="entry name" value="PlsC"/>
    <property type="match status" value="1"/>
</dbReference>
<dbReference type="CDD" id="cd06881">
    <property type="entry name" value="PX_SNX15_like"/>
    <property type="match status" value="1"/>
</dbReference>
<proteinExistence type="predicted"/>
<organism evidence="2">
    <name type="scientific">Anopheles atroparvus</name>
    <name type="common">European mosquito</name>
    <dbReference type="NCBI Taxonomy" id="41427"/>
    <lineage>
        <taxon>Eukaryota</taxon>
        <taxon>Metazoa</taxon>
        <taxon>Ecdysozoa</taxon>
        <taxon>Arthropoda</taxon>
        <taxon>Hexapoda</taxon>
        <taxon>Insecta</taxon>
        <taxon>Pterygota</taxon>
        <taxon>Neoptera</taxon>
        <taxon>Endopterygota</taxon>
        <taxon>Diptera</taxon>
        <taxon>Nematocera</taxon>
        <taxon>Culicoidea</taxon>
        <taxon>Culicidae</taxon>
        <taxon>Anophelinae</taxon>
        <taxon>Anopheles</taxon>
    </lineage>
</organism>
<dbReference type="InterPro" id="IPR036871">
    <property type="entry name" value="PX_dom_sf"/>
</dbReference>
<dbReference type="PANTHER" id="PTHR15508">
    <property type="entry name" value="RIBOSOMAL PROTEIN S6 KINASE"/>
    <property type="match status" value="1"/>
</dbReference>
<name>A0A182IWK3_ANOAO</name>
<dbReference type="SMART" id="SM00745">
    <property type="entry name" value="MIT"/>
    <property type="match status" value="1"/>
</dbReference>
<dbReference type="InterPro" id="IPR001683">
    <property type="entry name" value="PX_dom"/>
</dbReference>
<dbReference type="InterPro" id="IPR041728">
    <property type="entry name" value="GPAT/DHAPAT_LPLAT"/>
</dbReference>
<dbReference type="InterPro" id="IPR036181">
    <property type="entry name" value="MIT_dom_sf"/>
</dbReference>
<evidence type="ECO:0008006" key="3">
    <source>
        <dbReference type="Google" id="ProtNLM"/>
    </source>
</evidence>
<protein>
    <recommendedName>
        <fullName evidence="3">Phospholipid/glycerol acyltransferase domain-containing protein</fullName>
    </recommendedName>
</protein>
<dbReference type="InterPro" id="IPR000719">
    <property type="entry name" value="Prot_kinase_dom"/>
</dbReference>
<dbReference type="InterPro" id="IPR007330">
    <property type="entry name" value="MIT_dom"/>
</dbReference>
<dbReference type="CDD" id="cd02677">
    <property type="entry name" value="MIT_SNX15"/>
    <property type="match status" value="1"/>
</dbReference>
<dbReference type="Pfam" id="PF00069">
    <property type="entry name" value="Pkinase"/>
    <property type="match status" value="1"/>
</dbReference>
<dbReference type="Pfam" id="PF00787">
    <property type="entry name" value="PX"/>
    <property type="match status" value="1"/>
</dbReference>
<feature type="compositionally biased region" description="Polar residues" evidence="1">
    <location>
        <begin position="803"/>
        <end position="822"/>
    </location>
</feature>
<dbReference type="SUPFAM" id="SSF64268">
    <property type="entry name" value="PX domain"/>
    <property type="match status" value="1"/>
</dbReference>
<evidence type="ECO:0000313" key="2">
    <source>
        <dbReference type="EnsemblMetazoa" id="AATE006869-PA.1"/>
    </source>
</evidence>
<dbReference type="SMART" id="SM00220">
    <property type="entry name" value="S_TKc"/>
    <property type="match status" value="1"/>
</dbReference>
<reference evidence="2" key="1">
    <citation type="submission" date="2022-08" db="UniProtKB">
        <authorList>
            <consortium name="EnsemblMetazoa"/>
        </authorList>
    </citation>
    <scope>IDENTIFICATION</scope>
    <source>
        <strain evidence="2">EBRO</strain>
    </source>
</reference>
<dbReference type="EnsemblMetazoa" id="AATE006869-RA">
    <property type="protein sequence ID" value="AATE006869-PA.1"/>
    <property type="gene ID" value="AATE006869"/>
</dbReference>
<dbReference type="VEuPathDB" id="VectorBase:AATE006869"/>
<dbReference type="Gene3D" id="1.10.510.10">
    <property type="entry name" value="Transferase(Phosphotransferase) domain 1"/>
    <property type="match status" value="1"/>
</dbReference>
<feature type="region of interest" description="Disordered" evidence="1">
    <location>
        <begin position="1118"/>
        <end position="1138"/>
    </location>
</feature>
<dbReference type="Pfam" id="PF04212">
    <property type="entry name" value="MIT"/>
    <property type="match status" value="1"/>
</dbReference>
<dbReference type="SUPFAM" id="SSF56112">
    <property type="entry name" value="Protein kinase-like (PK-like)"/>
    <property type="match status" value="1"/>
</dbReference>
<dbReference type="GO" id="GO:0035091">
    <property type="term" value="F:phosphatidylinositol binding"/>
    <property type="evidence" value="ECO:0007669"/>
    <property type="project" value="InterPro"/>
</dbReference>
<dbReference type="Gene3D" id="1.20.58.80">
    <property type="entry name" value="Phosphotransferase system, lactose/cellobiose-type IIA subunit"/>
    <property type="match status" value="1"/>
</dbReference>
<feature type="compositionally biased region" description="Low complexity" evidence="1">
    <location>
        <begin position="866"/>
        <end position="883"/>
    </location>
</feature>
<evidence type="ECO:0000256" key="1">
    <source>
        <dbReference type="SAM" id="MobiDB-lite"/>
    </source>
</evidence>
<dbReference type="CDD" id="cd07993">
    <property type="entry name" value="LPLAT_DHAPAT-like"/>
    <property type="match status" value="1"/>
</dbReference>
<dbReference type="InterPro" id="IPR051866">
    <property type="entry name" value="Intracell_Sig-Traffick_Protein"/>
</dbReference>
<dbReference type="InterPro" id="IPR045520">
    <property type="entry name" value="GPAT/DHAPAT_C"/>
</dbReference>
<dbReference type="STRING" id="41427.A0A182IWK3"/>
<feature type="compositionally biased region" description="Polar residues" evidence="1">
    <location>
        <begin position="11"/>
        <end position="21"/>
    </location>
</feature>
<feature type="region of interest" description="Disordered" evidence="1">
    <location>
        <begin position="1237"/>
        <end position="1292"/>
    </location>
</feature>
<dbReference type="Gene3D" id="3.30.1520.10">
    <property type="entry name" value="Phox-like domain"/>
    <property type="match status" value="1"/>
</dbReference>
<dbReference type="Pfam" id="PF19277">
    <property type="entry name" value="GPAT_C"/>
    <property type="match status" value="1"/>
</dbReference>
<dbReference type="InterPro" id="IPR011009">
    <property type="entry name" value="Kinase-like_dom_sf"/>
</dbReference>
<dbReference type="PROSITE" id="PS50011">
    <property type="entry name" value="PROTEIN_KINASE_DOM"/>
    <property type="match status" value="1"/>
</dbReference>
<dbReference type="GO" id="GO:0016746">
    <property type="term" value="F:acyltransferase activity"/>
    <property type="evidence" value="ECO:0007669"/>
    <property type="project" value="InterPro"/>
</dbReference>
<sequence length="1491" mass="166864">MASRSYDQEASMASDNRSGSTCRDKAEAWTIKLSAGKLSEYRNILGPRYRNHRDMTKRHAPTIPFPKDGRITPEKLKQLVLASGRIQMLIDEQSSNDPAKRSQLAKTIAELLDEIGLDESLPIIRTLGTMLNAIFARIYTGLHVNEVKLEQLRARYGRQTVLYLPSHRSYGDFILMSYVLFCYNIAIPGIAAGMDFYSMAGMGSALRNTGAFYMRRTYGNDRQYWYIFREYMRQLIVAYDRGIEFFVEGTRSRSNKALTPKIGLLSMALEPLFMGEVPDLLIVPVSVSYDRPVEEQLFVYELLGVPKPKETTRGLLKALSIVRENFGSIYLEFGDPISAKHYFGEGLNRAQHTVAPSFAQVLAREEREAIQDLANDVVHLQQHRMVLTTFHLIAHYYNYRKYHGQTVTLEQLVEGVTVLGRILENLGAITELEGAVNVENLILQALAVHRNVLQLTAERVLVIAKTHHDFSGVDKRKLKGYNLSDGVMKLAVPIFSLQLYCNPCLHWLAVPAMVLLAAKSLARAHNGSALHRNSLFMAVGELRELFCLEFVLYSRRARVEFDSSLEHLTRQGLLEATSTDSVQPTSTDQPMANMYLSALGPFLCTYLQVTNVLLQHFFERQQFTEKEYLAQVQQSVEQLLLREERNVHPYCLSLDSISLALHSLVTLDAIRKRKIETRKYKGFTIYRITSIVFPRSVPEALTRVTLWKRYSEVKKLYKELVRRHRERHLPGTVPALTEESYFKRFDPAVIEERKRYILQLLEYAGQEPALYLCHAFVSFFARGISPDDAEEERLNGDSPVKANGTNGSDVGNIETIRQTLGIRTQDELSLIDPSRDGTTTGTSSTSGGEEEEEDSHGVKAGDVAPSSSPMNTSMVSSMISESGSVLTAENSPVAPLLEHMPPSEETMDYLVAAAMVFSKAVEAEANGEYQRAFEHYKAGIDRLLSGAKDDDNVTRRKIAKEKSCKYVSKAEEIYDRYLQPTGHGSTVHDLDPITYDDPSSPIQLLERPLNYLSRYKVVKVIGTVMQVQDVTDKKFYIMKSIRRPPPAGATWLSSATVFPQDVPYMVPLVAYFQSTDGSIFLLLRLACAGKLWDFIRSYRRQESYCPSPEELATLAREEERPGTASPSQALVEQSVASKDPNVSGYDSGFLELVNEYSGDNSASAIISTNNATSLDGAGNDTDEVAIEAQPDAAQDDDQPSEEQQELVIPSFDALSKDMDVRELLSCSQQLLKAVTQTLEESDPNSKQKEQSVTLDPPPLTASPDVGSCASDQADLSKNSSNSSIDNKETKSHSSQLGLVGVASISEANVRVETSPDLLPEGSVRRWISELVIAVDSLHFNGIVCGDLTMDNLLLGPEGQLLLTYFHRRSESYFSQAGSNPIAPKQTAVRELYVAPERPLDPKSDFWSIGVIMFEMLTKRKFVSCHPSGVFSYHEVQYPEGVDLSDDAKDLLDGLLQPDVEKRIDFKQIIASPFFQSVDWSEVKRCGQVSMQ</sequence>
<dbReference type="InterPro" id="IPR002123">
    <property type="entry name" value="Plipid/glycerol_acylTrfase"/>
</dbReference>
<dbReference type="PROSITE" id="PS50195">
    <property type="entry name" value="PX"/>
    <property type="match status" value="1"/>
</dbReference>
<dbReference type="GO" id="GO:0005524">
    <property type="term" value="F:ATP binding"/>
    <property type="evidence" value="ECO:0007669"/>
    <property type="project" value="InterPro"/>
</dbReference>
<accession>A0A182IWK3</accession>
<dbReference type="PANTHER" id="PTHR15508:SF8">
    <property type="entry name" value="LD24550P"/>
    <property type="match status" value="1"/>
</dbReference>
<feature type="region of interest" description="Disordered" evidence="1">
    <location>
        <begin position="789"/>
        <end position="883"/>
    </location>
</feature>
<dbReference type="Pfam" id="PF01553">
    <property type="entry name" value="Acyltransferase"/>
    <property type="match status" value="1"/>
</dbReference>